<protein>
    <submittedName>
        <fullName evidence="7">Cytochrome c</fullName>
    </submittedName>
</protein>
<organism evidence="7 8">
    <name type="scientific">Cupriavidus necator</name>
    <name type="common">Alcaligenes eutrophus</name>
    <name type="synonym">Ralstonia eutropha</name>
    <dbReference type="NCBI Taxonomy" id="106590"/>
    <lineage>
        <taxon>Bacteria</taxon>
        <taxon>Pseudomonadati</taxon>
        <taxon>Pseudomonadota</taxon>
        <taxon>Betaproteobacteria</taxon>
        <taxon>Burkholderiales</taxon>
        <taxon>Burkholderiaceae</taxon>
        <taxon>Cupriavidus</taxon>
    </lineage>
</organism>
<dbReference type="GO" id="GO:0046872">
    <property type="term" value="F:metal ion binding"/>
    <property type="evidence" value="ECO:0007669"/>
    <property type="project" value="UniProtKB-KW"/>
</dbReference>
<dbReference type="GO" id="GO:0009055">
    <property type="term" value="F:electron transfer activity"/>
    <property type="evidence" value="ECO:0007669"/>
    <property type="project" value="InterPro"/>
</dbReference>
<dbReference type="AlphaFoldDB" id="A0A1U9UP44"/>
<evidence type="ECO:0000256" key="4">
    <source>
        <dbReference type="PROSITE-ProRule" id="PRU00433"/>
    </source>
</evidence>
<keyword evidence="3 4" id="KW-0408">Iron</keyword>
<dbReference type="InterPro" id="IPR009056">
    <property type="entry name" value="Cyt_c-like_dom"/>
</dbReference>
<name>A0A1U9UP44_CUPNE</name>
<evidence type="ECO:0000256" key="3">
    <source>
        <dbReference type="ARBA" id="ARBA00023004"/>
    </source>
</evidence>
<dbReference type="Proteomes" id="UP000189627">
    <property type="component" value="Chromosome 1"/>
</dbReference>
<evidence type="ECO:0000256" key="1">
    <source>
        <dbReference type="ARBA" id="ARBA00022617"/>
    </source>
</evidence>
<dbReference type="Gene3D" id="1.10.760.10">
    <property type="entry name" value="Cytochrome c-like domain"/>
    <property type="match status" value="1"/>
</dbReference>
<evidence type="ECO:0000313" key="7">
    <source>
        <dbReference type="EMBL" id="AQV94413.1"/>
    </source>
</evidence>
<evidence type="ECO:0000259" key="6">
    <source>
        <dbReference type="PROSITE" id="PS51007"/>
    </source>
</evidence>
<dbReference type="PANTHER" id="PTHR35008">
    <property type="entry name" value="BLL4482 PROTEIN-RELATED"/>
    <property type="match status" value="1"/>
</dbReference>
<sequence>MKAALSRGVAVRALLLAAVCAGPAAAQDSGAGKALFAQHCAVCHQASGVGQDGLAPPLTAMPGRYAGTPAGRQLLARVGLFGMYGEIDSGGKRFNGNMPAFRALPDHELADILNYLVFDVSAATRGDDVAQYQAEEVAALRGQVMGGAEVRRQRSAVLEGAGK</sequence>
<reference evidence="8" key="1">
    <citation type="submission" date="2017-02" db="EMBL/GenBank/DDBJ databases">
        <title>Complete genome sequence of Cupriavidus necator strain NH9, a 3-chlorobenzoate degrader.</title>
        <authorList>
            <person name="Moriuchi R."/>
            <person name="Dohra H."/>
            <person name="Ogawa N."/>
        </authorList>
    </citation>
    <scope>NUCLEOTIDE SEQUENCE [LARGE SCALE GENOMIC DNA]</scope>
    <source>
        <strain evidence="8">NH9</strain>
    </source>
</reference>
<dbReference type="PROSITE" id="PS51007">
    <property type="entry name" value="CYTC"/>
    <property type="match status" value="1"/>
</dbReference>
<dbReference type="GO" id="GO:0020037">
    <property type="term" value="F:heme binding"/>
    <property type="evidence" value="ECO:0007669"/>
    <property type="project" value="InterPro"/>
</dbReference>
<dbReference type="InterPro" id="IPR051459">
    <property type="entry name" value="Cytochrome_c-type_DH"/>
</dbReference>
<dbReference type="PANTHER" id="PTHR35008:SF4">
    <property type="entry name" value="BLL4482 PROTEIN"/>
    <property type="match status" value="1"/>
</dbReference>
<feature type="signal peptide" evidence="5">
    <location>
        <begin position="1"/>
        <end position="26"/>
    </location>
</feature>
<evidence type="ECO:0000256" key="2">
    <source>
        <dbReference type="ARBA" id="ARBA00022723"/>
    </source>
</evidence>
<dbReference type="KEGG" id="cuh:BJN34_10995"/>
<feature type="domain" description="Cytochrome c" evidence="6">
    <location>
        <begin position="27"/>
        <end position="120"/>
    </location>
</feature>
<keyword evidence="1 4" id="KW-0349">Heme</keyword>
<feature type="chain" id="PRO_5013341597" evidence="5">
    <location>
        <begin position="27"/>
        <end position="163"/>
    </location>
</feature>
<gene>
    <name evidence="7" type="ORF">BJN34_10995</name>
</gene>
<evidence type="ECO:0000313" key="8">
    <source>
        <dbReference type="Proteomes" id="UP000189627"/>
    </source>
</evidence>
<dbReference type="Pfam" id="PF00034">
    <property type="entry name" value="Cytochrom_C"/>
    <property type="match status" value="1"/>
</dbReference>
<keyword evidence="5" id="KW-0732">Signal</keyword>
<dbReference type="EMBL" id="CP017757">
    <property type="protein sequence ID" value="AQV94413.1"/>
    <property type="molecule type" value="Genomic_DNA"/>
</dbReference>
<accession>A0A1U9UP44</accession>
<evidence type="ECO:0000256" key="5">
    <source>
        <dbReference type="SAM" id="SignalP"/>
    </source>
</evidence>
<proteinExistence type="predicted"/>
<keyword evidence="2 4" id="KW-0479">Metal-binding</keyword>
<dbReference type="InterPro" id="IPR036909">
    <property type="entry name" value="Cyt_c-like_dom_sf"/>
</dbReference>
<dbReference type="SUPFAM" id="SSF46626">
    <property type="entry name" value="Cytochrome c"/>
    <property type="match status" value="1"/>
</dbReference>